<dbReference type="Proteomes" id="UP000536179">
    <property type="component" value="Unassembled WGS sequence"/>
</dbReference>
<dbReference type="Gene3D" id="3.40.50.880">
    <property type="match status" value="1"/>
</dbReference>
<dbReference type="Pfam" id="PF06283">
    <property type="entry name" value="ThuA"/>
    <property type="match status" value="1"/>
</dbReference>
<reference evidence="2 3" key="1">
    <citation type="submission" date="2020-08" db="EMBL/GenBank/DDBJ databases">
        <title>Genomic Encyclopedia of Type Strains, Phase III (KMG-III): the genomes of soil and plant-associated and newly described type strains.</title>
        <authorList>
            <person name="Whitman W."/>
        </authorList>
    </citation>
    <scope>NUCLEOTIDE SEQUENCE [LARGE SCALE GENOMIC DNA]</scope>
    <source>
        <strain evidence="2 3">CECT 8075</strain>
    </source>
</reference>
<dbReference type="PANTHER" id="PTHR40469">
    <property type="entry name" value="SECRETED GLYCOSYL HYDROLASE"/>
    <property type="match status" value="1"/>
</dbReference>
<dbReference type="PANTHER" id="PTHR40469:SF2">
    <property type="entry name" value="GALACTOSE-BINDING DOMAIN-LIKE SUPERFAMILY PROTEIN"/>
    <property type="match status" value="1"/>
</dbReference>
<evidence type="ECO:0000259" key="1">
    <source>
        <dbReference type="Pfam" id="PF06283"/>
    </source>
</evidence>
<dbReference type="RefSeq" id="WP_246418960.1">
    <property type="nucleotide sequence ID" value="NZ_JACHXU010000001.1"/>
</dbReference>
<dbReference type="InterPro" id="IPR029010">
    <property type="entry name" value="ThuA-like"/>
</dbReference>
<dbReference type="AlphaFoldDB" id="A0A7W5DTS2"/>
<name>A0A7W5DTS2_9BACT</name>
<dbReference type="EMBL" id="JACHXU010000001">
    <property type="protein sequence ID" value="MBB3204408.1"/>
    <property type="molecule type" value="Genomic_DNA"/>
</dbReference>
<dbReference type="SUPFAM" id="SSF52317">
    <property type="entry name" value="Class I glutamine amidotransferase-like"/>
    <property type="match status" value="1"/>
</dbReference>
<organism evidence="2 3">
    <name type="scientific">Aporhodopirellula rubra</name>
    <dbReference type="NCBI Taxonomy" id="980271"/>
    <lineage>
        <taxon>Bacteria</taxon>
        <taxon>Pseudomonadati</taxon>
        <taxon>Planctomycetota</taxon>
        <taxon>Planctomycetia</taxon>
        <taxon>Pirellulales</taxon>
        <taxon>Pirellulaceae</taxon>
        <taxon>Aporhodopirellula</taxon>
    </lineage>
</organism>
<keyword evidence="3" id="KW-1185">Reference proteome</keyword>
<comment type="caution">
    <text evidence="2">The sequence shown here is derived from an EMBL/GenBank/DDBJ whole genome shotgun (WGS) entry which is preliminary data.</text>
</comment>
<evidence type="ECO:0000313" key="3">
    <source>
        <dbReference type="Proteomes" id="UP000536179"/>
    </source>
</evidence>
<protein>
    <recommendedName>
        <fullName evidence="1">ThuA-like domain-containing protein</fullName>
    </recommendedName>
</protein>
<dbReference type="InterPro" id="IPR029062">
    <property type="entry name" value="Class_I_gatase-like"/>
</dbReference>
<sequence>MMHLFSFQRGSFFRFERVLGLTLSLTYAFGTLPPARADSPNENSIRLYGEHRGRAPDGWVKFDWPKKRNVLFDHYGPSETEKQFIIEAAPKSSITTPQGVRKVLVFYRCQYPHASIATANFAYEQIAKSSGAFEVTFSDDPADISPANLAQFDALLLNNTTDFDKTIGESGQEAILEFVRGGKGLIGVHAAADSCKGWIDGARMINGVFQCHPWKPQGTWAFKLTSPEHPINQAIGGTGFWLRDEIYAYREGTHDKTQSRELISLDLDRPENHDAPELHPEQLHMTNAIPLRPVAWIHRFGDGRVFYSNFGHNNTTYWSPLVLRHYLAGIQYAVGDLNADDTATSELEIVNTAPAPERSRR</sequence>
<evidence type="ECO:0000313" key="2">
    <source>
        <dbReference type="EMBL" id="MBB3204408.1"/>
    </source>
</evidence>
<gene>
    <name evidence="2" type="ORF">FHS27_000172</name>
</gene>
<accession>A0A7W5DTS2</accession>
<proteinExistence type="predicted"/>
<feature type="domain" description="ThuA-like" evidence="1">
    <location>
        <begin position="102"/>
        <end position="333"/>
    </location>
</feature>